<dbReference type="Pfam" id="PF01699">
    <property type="entry name" value="Na_Ca_ex"/>
    <property type="match status" value="2"/>
</dbReference>
<feature type="transmembrane region" description="Helical" evidence="5">
    <location>
        <begin position="320"/>
        <end position="340"/>
    </location>
</feature>
<keyword evidence="3 5" id="KW-1133">Transmembrane helix</keyword>
<dbReference type="RefSeq" id="WP_167172869.1">
    <property type="nucleotide sequence ID" value="NZ_JAAOYM010000001.1"/>
</dbReference>
<evidence type="ECO:0000256" key="2">
    <source>
        <dbReference type="ARBA" id="ARBA00022692"/>
    </source>
</evidence>
<feature type="transmembrane region" description="Helical" evidence="5">
    <location>
        <begin position="12"/>
        <end position="32"/>
    </location>
</feature>
<feature type="transmembrane region" description="Helical" evidence="5">
    <location>
        <begin position="194"/>
        <end position="212"/>
    </location>
</feature>
<keyword evidence="2 5" id="KW-0812">Transmembrane</keyword>
<keyword evidence="4 5" id="KW-0472">Membrane</keyword>
<organism evidence="7 8">
    <name type="scientific">Saccharomonospora amisosensis</name>
    <dbReference type="NCBI Taxonomy" id="1128677"/>
    <lineage>
        <taxon>Bacteria</taxon>
        <taxon>Bacillati</taxon>
        <taxon>Actinomycetota</taxon>
        <taxon>Actinomycetes</taxon>
        <taxon>Pseudonocardiales</taxon>
        <taxon>Pseudonocardiaceae</taxon>
        <taxon>Saccharomonospora</taxon>
    </lineage>
</organism>
<keyword evidence="8" id="KW-1185">Reference proteome</keyword>
<dbReference type="GO" id="GO:0055085">
    <property type="term" value="P:transmembrane transport"/>
    <property type="evidence" value="ECO:0007669"/>
    <property type="project" value="InterPro"/>
</dbReference>
<evidence type="ECO:0000313" key="8">
    <source>
        <dbReference type="Proteomes" id="UP000545493"/>
    </source>
</evidence>
<feature type="transmembrane region" description="Helical" evidence="5">
    <location>
        <begin position="112"/>
        <end position="131"/>
    </location>
</feature>
<dbReference type="InterPro" id="IPR044880">
    <property type="entry name" value="NCX_ion-bd_dom_sf"/>
</dbReference>
<comment type="subcellular location">
    <subcellularLocation>
        <location evidence="1">Membrane</location>
        <topology evidence="1">Multi-pass membrane protein</topology>
    </subcellularLocation>
</comment>
<dbReference type="Gene3D" id="1.20.1420.30">
    <property type="entry name" value="NCX, central ion-binding region"/>
    <property type="match status" value="2"/>
</dbReference>
<protein>
    <submittedName>
        <fullName evidence="7">Cation:H+ antiporter</fullName>
    </submittedName>
</protein>
<dbReference type="InterPro" id="IPR004837">
    <property type="entry name" value="NaCa_Exmemb"/>
</dbReference>
<feature type="transmembrane region" description="Helical" evidence="5">
    <location>
        <begin position="44"/>
        <end position="70"/>
    </location>
</feature>
<feature type="transmembrane region" description="Helical" evidence="5">
    <location>
        <begin position="296"/>
        <end position="313"/>
    </location>
</feature>
<dbReference type="AlphaFoldDB" id="A0A7X5US74"/>
<reference evidence="7 8" key="1">
    <citation type="submission" date="2020-03" db="EMBL/GenBank/DDBJ databases">
        <title>Sequencing the genomes of 1000 actinobacteria strains.</title>
        <authorList>
            <person name="Klenk H.-P."/>
        </authorList>
    </citation>
    <scope>NUCLEOTIDE SEQUENCE [LARGE SCALE GENOMIC DNA]</scope>
    <source>
        <strain evidence="7 8">DSM 45685</strain>
    </source>
</reference>
<evidence type="ECO:0000259" key="6">
    <source>
        <dbReference type="Pfam" id="PF01699"/>
    </source>
</evidence>
<dbReference type="Proteomes" id="UP000545493">
    <property type="component" value="Unassembled WGS sequence"/>
</dbReference>
<evidence type="ECO:0000313" key="7">
    <source>
        <dbReference type="EMBL" id="NIJ13232.1"/>
    </source>
</evidence>
<proteinExistence type="predicted"/>
<feature type="transmembrane region" description="Helical" evidence="5">
    <location>
        <begin position="137"/>
        <end position="160"/>
    </location>
</feature>
<feature type="domain" description="Sodium/calcium exchanger membrane region" evidence="6">
    <location>
        <begin position="196"/>
        <end position="338"/>
    </location>
</feature>
<dbReference type="GO" id="GO:0016020">
    <property type="term" value="C:membrane"/>
    <property type="evidence" value="ECO:0007669"/>
    <property type="project" value="UniProtKB-SubCell"/>
</dbReference>
<feature type="domain" description="Sodium/calcium exchanger membrane region" evidence="6">
    <location>
        <begin position="13"/>
        <end position="155"/>
    </location>
</feature>
<gene>
    <name evidence="7" type="ORF">FHU38_003576</name>
</gene>
<name>A0A7X5US74_9PSEU</name>
<evidence type="ECO:0000256" key="3">
    <source>
        <dbReference type="ARBA" id="ARBA00022989"/>
    </source>
</evidence>
<sequence>MNVINSTWPVAPSVVVLAVAAAVIGIFGVRLARVVDRLADHTGLGEAIAGMVLLAGSTSLAGLVVSILAATSSNASLAMSNSAGGIAVQTAFIVVADLAYRRANLEHAAASLANVFSSLVLIVMLAIVLLGTTSPDWAPLGVHPATVLLVLCYLYGLALTRKVGQDPMWRPTRTSATHEDTPDQADSTERLPVLWAKFAALAGVMLVAGFGVGRAGVSLSEHGALSGTAVGTLLTSVSTSLPELVTTLAAVRAGALTLAVAGIVGGNTFDLLFIAAADIAYPGGSLYHALTRTDEFVLAWTMLLVGIIAAGLIRRQRGGIGFEGIAVLLTYVAGVVVVSIG</sequence>
<evidence type="ECO:0000256" key="4">
    <source>
        <dbReference type="ARBA" id="ARBA00023136"/>
    </source>
</evidence>
<dbReference type="EMBL" id="JAAOYM010000001">
    <property type="protein sequence ID" value="NIJ13232.1"/>
    <property type="molecule type" value="Genomic_DNA"/>
</dbReference>
<accession>A0A7X5US74</accession>
<comment type="caution">
    <text evidence="7">The sequence shown here is derived from an EMBL/GenBank/DDBJ whole genome shotgun (WGS) entry which is preliminary data.</text>
</comment>
<evidence type="ECO:0000256" key="5">
    <source>
        <dbReference type="SAM" id="Phobius"/>
    </source>
</evidence>
<evidence type="ECO:0000256" key="1">
    <source>
        <dbReference type="ARBA" id="ARBA00004141"/>
    </source>
</evidence>